<dbReference type="KEGG" id="fax:FUAX_17580"/>
<gene>
    <name evidence="1" type="ORF">FUAX_17580</name>
</gene>
<dbReference type="EMBL" id="AP025314">
    <property type="protein sequence ID" value="BDD09326.1"/>
    <property type="molecule type" value="Genomic_DNA"/>
</dbReference>
<evidence type="ECO:0000313" key="2">
    <source>
        <dbReference type="Proteomes" id="UP001348817"/>
    </source>
</evidence>
<keyword evidence="2" id="KW-1185">Reference proteome</keyword>
<accession>A0AAU9D8V1</accession>
<dbReference type="Proteomes" id="UP001348817">
    <property type="component" value="Chromosome"/>
</dbReference>
<dbReference type="AlphaFoldDB" id="A0AAU9D8V1"/>
<reference evidence="1 2" key="1">
    <citation type="submission" date="2021-12" db="EMBL/GenBank/DDBJ databases">
        <title>Genome sequencing of bacteria with rrn-lacking chromosome and rrn-plasmid.</title>
        <authorList>
            <person name="Anda M."/>
            <person name="Iwasaki W."/>
        </authorList>
    </citation>
    <scope>NUCLEOTIDE SEQUENCE [LARGE SCALE GENOMIC DNA]</scope>
    <source>
        <strain evidence="1 2">DSM 100852</strain>
    </source>
</reference>
<protein>
    <submittedName>
        <fullName evidence="1">Uncharacterized protein</fullName>
    </submittedName>
</protein>
<evidence type="ECO:0000313" key="1">
    <source>
        <dbReference type="EMBL" id="BDD09326.1"/>
    </source>
</evidence>
<name>A0AAU9D8V1_9BACT</name>
<sequence>MDFEFTDEFKEALSQLPDKKKDSLLLRYLKKDTKTAKKLFRELMDDRSVEECRKEIEERVIERSATMIYHYYSPGYLMMDMRYLSGEITEHVRLTKDKYGELSLNLLMLNEVLKEANTLTATAPAGKVSKYCVYIVARTFKLMVLLSKMHEDLWIEFEEGFMKLGELISQSDYLMRTCIHHGLDVNWLIRFDIPEDIDAMHKELRANGYLK</sequence>
<dbReference type="RefSeq" id="WP_338394536.1">
    <property type="nucleotide sequence ID" value="NZ_AP025314.1"/>
</dbReference>
<organism evidence="1 2">
    <name type="scientific">Fulvitalea axinellae</name>
    <dbReference type="NCBI Taxonomy" id="1182444"/>
    <lineage>
        <taxon>Bacteria</taxon>
        <taxon>Pseudomonadati</taxon>
        <taxon>Bacteroidota</taxon>
        <taxon>Cytophagia</taxon>
        <taxon>Cytophagales</taxon>
        <taxon>Persicobacteraceae</taxon>
        <taxon>Fulvitalea</taxon>
    </lineage>
</organism>
<proteinExistence type="predicted"/>